<reference evidence="1 2" key="1">
    <citation type="submission" date="2015-07" db="EMBL/GenBank/DDBJ databases">
        <title>Comparative genomics of the Sigatoka disease complex on banana suggests a link between parallel evolutionary changes in Pseudocercospora fijiensis and Pseudocercospora eumusae and increased virulence on the banana host.</title>
        <authorList>
            <person name="Chang T.-C."/>
            <person name="Salvucci A."/>
            <person name="Crous P.W."/>
            <person name="Stergiopoulos I."/>
        </authorList>
    </citation>
    <scope>NUCLEOTIDE SEQUENCE [LARGE SCALE GENOMIC DNA]</scope>
    <source>
        <strain evidence="1 2">CBS 116634</strain>
    </source>
</reference>
<comment type="caution">
    <text evidence="1">The sequence shown here is derived from an EMBL/GenBank/DDBJ whole genome shotgun (WGS) entry which is preliminary data.</text>
</comment>
<name>A0A139ISQ9_9PEZI</name>
<sequence length="228" mass="25166">MGTNMSKDKQKAANMNLQDLPTEILETIAGKLNIVALGAFRTTSRAVQAKTTKAFAEAVVPDHTLSVRLTIPGVQAALTGLRFDDIAEQALHVHFRGGLDPNRRPKGPIDREELKRLLRKLFERLQSLQSVEMNYSSRGDFQGPSDVVAVLAEQPLLRLQTLKLHYLGIPVARLAELLNAHEKTLEHVLFADLCACEEPNDISSAALFAHMRDNMSLASVRIDHANDA</sequence>
<dbReference type="OrthoDB" id="3645989at2759"/>
<organism evidence="1 2">
    <name type="scientific">Pseudocercospora musae</name>
    <dbReference type="NCBI Taxonomy" id="113226"/>
    <lineage>
        <taxon>Eukaryota</taxon>
        <taxon>Fungi</taxon>
        <taxon>Dikarya</taxon>
        <taxon>Ascomycota</taxon>
        <taxon>Pezizomycotina</taxon>
        <taxon>Dothideomycetes</taxon>
        <taxon>Dothideomycetidae</taxon>
        <taxon>Mycosphaerellales</taxon>
        <taxon>Mycosphaerellaceae</taxon>
        <taxon>Pseudocercospora</taxon>
    </lineage>
</organism>
<proteinExistence type="predicted"/>
<keyword evidence="2" id="KW-1185">Reference proteome</keyword>
<dbReference type="AlphaFoldDB" id="A0A139ISQ9"/>
<evidence type="ECO:0000313" key="2">
    <source>
        <dbReference type="Proteomes" id="UP000073492"/>
    </source>
</evidence>
<dbReference type="Proteomes" id="UP000073492">
    <property type="component" value="Unassembled WGS sequence"/>
</dbReference>
<protein>
    <recommendedName>
        <fullName evidence="3">F-box domain-containing protein</fullName>
    </recommendedName>
</protein>
<accession>A0A139ISQ9</accession>
<dbReference type="EMBL" id="LFZO01000017">
    <property type="protein sequence ID" value="KXT17642.1"/>
    <property type="molecule type" value="Genomic_DNA"/>
</dbReference>
<gene>
    <name evidence="1" type="ORF">AC579_10157</name>
</gene>
<evidence type="ECO:0008006" key="3">
    <source>
        <dbReference type="Google" id="ProtNLM"/>
    </source>
</evidence>
<evidence type="ECO:0000313" key="1">
    <source>
        <dbReference type="EMBL" id="KXT17642.1"/>
    </source>
</evidence>